<dbReference type="Proteomes" id="UP000262917">
    <property type="component" value="Unassembled WGS sequence"/>
</dbReference>
<proteinExistence type="predicted"/>
<feature type="chain" id="PRO_5017075735" description="Late embryogenesis abundant protein LEA-2 subgroup domain-containing protein" evidence="1">
    <location>
        <begin position="22"/>
        <end position="158"/>
    </location>
</feature>
<dbReference type="Pfam" id="PF03168">
    <property type="entry name" value="LEA_2"/>
    <property type="match status" value="1"/>
</dbReference>
<dbReference type="SUPFAM" id="SSF117070">
    <property type="entry name" value="LEA14-like"/>
    <property type="match status" value="1"/>
</dbReference>
<dbReference type="EMBL" id="QVPD01000001">
    <property type="protein sequence ID" value="RFP62341.1"/>
    <property type="molecule type" value="Genomic_DNA"/>
</dbReference>
<dbReference type="AlphaFoldDB" id="A0A372DRZ5"/>
<keyword evidence="1" id="KW-0732">Signal</keyword>
<accession>A0A372DRZ5</accession>
<evidence type="ECO:0000259" key="2">
    <source>
        <dbReference type="Pfam" id="PF03168"/>
    </source>
</evidence>
<gene>
    <name evidence="3" type="ORF">D0Y53_00495</name>
</gene>
<evidence type="ECO:0000256" key="1">
    <source>
        <dbReference type="SAM" id="SignalP"/>
    </source>
</evidence>
<dbReference type="RefSeq" id="WP_117201161.1">
    <property type="nucleotide sequence ID" value="NZ_JBHTBK010000013.1"/>
</dbReference>
<comment type="caution">
    <text evidence="3">The sequence shown here is derived from an EMBL/GenBank/DDBJ whole genome shotgun (WGS) entry which is preliminary data.</text>
</comment>
<keyword evidence="4" id="KW-1185">Reference proteome</keyword>
<evidence type="ECO:0000313" key="3">
    <source>
        <dbReference type="EMBL" id="RFP62341.1"/>
    </source>
</evidence>
<feature type="signal peptide" evidence="1">
    <location>
        <begin position="1"/>
        <end position="21"/>
    </location>
</feature>
<name>A0A372DRZ5_9GAMM</name>
<feature type="domain" description="Late embryogenesis abundant protein LEA-2 subgroup" evidence="2">
    <location>
        <begin position="50"/>
        <end position="142"/>
    </location>
</feature>
<evidence type="ECO:0000313" key="4">
    <source>
        <dbReference type="Proteomes" id="UP000262917"/>
    </source>
</evidence>
<dbReference type="InterPro" id="IPR004864">
    <property type="entry name" value="LEA_2"/>
</dbReference>
<sequence length="158" mass="16301">MKRLAMAGVLLPLLWLGACNSSGPVRRVSEPAASIQQLSVRADGSWSVDLRIDNFSSMPMRFDGISLAVSVGDQPAGTLQGQPALSIGPETADVATLALVPAAGAKILIADALAAGRSIGYRLQGSLTAAPQDAGARTFRIERDNTLSPVPGLPGVLR</sequence>
<organism evidence="3 4">
    <name type="scientific">Cognatiluteimonas weifangensis</name>
    <dbReference type="NCBI Taxonomy" id="2303539"/>
    <lineage>
        <taxon>Bacteria</taxon>
        <taxon>Pseudomonadati</taxon>
        <taxon>Pseudomonadota</taxon>
        <taxon>Gammaproteobacteria</taxon>
        <taxon>Lysobacterales</taxon>
        <taxon>Lysobacteraceae</taxon>
        <taxon>Cognatiluteimonas</taxon>
    </lineage>
</organism>
<reference evidence="3 4" key="1">
    <citation type="submission" date="2018-08" db="EMBL/GenBank/DDBJ databases">
        <title>Lysobacter weifangensis sp. nov., a new member of the family 'Xanthomonadaceae', isolated from soil in a farmland.</title>
        <authorList>
            <person name="Zhao H."/>
        </authorList>
    </citation>
    <scope>NUCLEOTIDE SEQUENCE [LARGE SCALE GENOMIC DNA]</scope>
    <source>
        <strain evidence="3 4">WF-2</strain>
    </source>
</reference>
<dbReference type="PROSITE" id="PS51257">
    <property type="entry name" value="PROKAR_LIPOPROTEIN"/>
    <property type="match status" value="1"/>
</dbReference>
<protein>
    <recommendedName>
        <fullName evidence="2">Late embryogenesis abundant protein LEA-2 subgroup domain-containing protein</fullName>
    </recommendedName>
</protein>